<accession>Q8EWV7</accession>
<dbReference type="InParanoid" id="Q8EWV7"/>
<sequence length="240" mass="27869">MTKYKEINMSTSASFNKIKQILSNIKNQIDSFQDKVNNLSSDNAVIHDFKFRYNKYRRYNSVVSDFDDNNLTREEKINLFNQKRTERIEDIKKQINFVDYIFSEESNNETQASKIKTIKGVLSNKEYDLNESDINSICDAIISNDEGKKEQLLEELTHKEVSDSTTQDSLSDLILTQDFLSKLKKEGKEISTNFEIKSKENVDNECSWLDDGNLELQSNQINKNNGSIDKEDFISLLNKK</sequence>
<evidence type="ECO:0000313" key="1">
    <source>
        <dbReference type="EMBL" id="BAC43883.1"/>
    </source>
</evidence>
<proteinExistence type="predicted"/>
<keyword evidence="2" id="KW-1185">Reference proteome</keyword>
<dbReference type="Proteomes" id="UP000002522">
    <property type="component" value="Chromosome"/>
</dbReference>
<dbReference type="EMBL" id="BA000026">
    <property type="protein sequence ID" value="BAC43883.1"/>
    <property type="molecule type" value="Genomic_DNA"/>
</dbReference>
<protein>
    <submittedName>
        <fullName evidence="1">Uncharacterized protein</fullName>
    </submittedName>
</protein>
<dbReference type="STRING" id="272633.gene:10731184"/>
<evidence type="ECO:0000313" key="2">
    <source>
        <dbReference type="Proteomes" id="UP000002522"/>
    </source>
</evidence>
<name>Q8EWV7_MALP2</name>
<reference evidence="1 2" key="1">
    <citation type="journal article" date="2002" name="Nucleic Acids Res.">
        <title>The complete genomic sequence of Mycoplasma penetrans, an intracellular bacterial pathogen in humans.</title>
        <authorList>
            <person name="Sasaki Y."/>
            <person name="Ishikawa J."/>
            <person name="Yamashita A."/>
            <person name="Oshima K."/>
            <person name="Kenri T."/>
            <person name="Furuya K."/>
            <person name="Yoshino C."/>
            <person name="Horino A."/>
            <person name="Shiba T."/>
            <person name="Sasaki T."/>
            <person name="Hattori M."/>
        </authorList>
    </citation>
    <scope>NUCLEOTIDE SEQUENCE [LARGE SCALE GENOMIC DNA]</scope>
    <source>
        <strain evidence="1 2">HF-2</strain>
    </source>
</reference>
<dbReference type="HOGENOM" id="CLU_1155418_0_0_14"/>
<gene>
    <name evidence="1" type="ordered locus">MYPE920</name>
</gene>
<dbReference type="AlphaFoldDB" id="Q8EWV7"/>
<organism evidence="1 2">
    <name type="scientific">Malacoplasma penetrans (strain HF-2)</name>
    <name type="common">Mycoplasma penetrans</name>
    <dbReference type="NCBI Taxonomy" id="272633"/>
    <lineage>
        <taxon>Bacteria</taxon>
        <taxon>Bacillati</taxon>
        <taxon>Mycoplasmatota</taxon>
        <taxon>Mycoplasmoidales</taxon>
        <taxon>Mycoplasmoidaceae</taxon>
        <taxon>Malacoplasma</taxon>
    </lineage>
</organism>
<dbReference type="KEGG" id="mpe:MYPE920"/>